<dbReference type="EMBL" id="CP036433">
    <property type="protein sequence ID" value="QDU92581.1"/>
    <property type="molecule type" value="Genomic_DNA"/>
</dbReference>
<dbReference type="Gene3D" id="1.20.120.450">
    <property type="entry name" value="dinb family like domain"/>
    <property type="match status" value="1"/>
</dbReference>
<dbReference type="Proteomes" id="UP000317648">
    <property type="component" value="Chromosome"/>
</dbReference>
<dbReference type="InterPro" id="IPR024775">
    <property type="entry name" value="DinB-like"/>
</dbReference>
<dbReference type="RefSeq" id="WP_145048656.1">
    <property type="nucleotide sequence ID" value="NZ_CP036433.1"/>
</dbReference>
<protein>
    <submittedName>
        <fullName evidence="2">DinB superfamily protein</fullName>
    </submittedName>
</protein>
<evidence type="ECO:0000313" key="3">
    <source>
        <dbReference type="Proteomes" id="UP000317648"/>
    </source>
</evidence>
<dbReference type="OrthoDB" id="119432at2"/>
<dbReference type="Pfam" id="PF12867">
    <property type="entry name" value="DinB_2"/>
    <property type="match status" value="1"/>
</dbReference>
<dbReference type="SUPFAM" id="SSF109854">
    <property type="entry name" value="DinB/YfiT-like putative metalloenzymes"/>
    <property type="match status" value="1"/>
</dbReference>
<proteinExistence type="predicted"/>
<gene>
    <name evidence="2" type="ORF">Pla8534_03290</name>
</gene>
<sequence>MTIAAGILPEFDDEMARTRKVLAAVPQTSLDWKPGESLRTIGWNANHLSEIVGWSKGILEEDEFDIAPVDGPRYETPSLADPAAIVAAFDANVIQARAAIAAATDAQMAEPWSMKMGGQTLFTMPKGACLRTWVLNHSVHHRGILSVYLRMNGVELTPVYDA</sequence>
<evidence type="ECO:0000313" key="2">
    <source>
        <dbReference type="EMBL" id="QDU92581.1"/>
    </source>
</evidence>
<dbReference type="KEGG" id="lcre:Pla8534_03290"/>
<evidence type="ECO:0000259" key="1">
    <source>
        <dbReference type="Pfam" id="PF12867"/>
    </source>
</evidence>
<dbReference type="InterPro" id="IPR034660">
    <property type="entry name" value="DinB/YfiT-like"/>
</dbReference>
<reference evidence="2 3" key="1">
    <citation type="submission" date="2019-02" db="EMBL/GenBank/DDBJ databases">
        <title>Deep-cultivation of Planctomycetes and their phenomic and genomic characterization uncovers novel biology.</title>
        <authorList>
            <person name="Wiegand S."/>
            <person name="Jogler M."/>
            <person name="Boedeker C."/>
            <person name="Pinto D."/>
            <person name="Vollmers J."/>
            <person name="Rivas-Marin E."/>
            <person name="Kohn T."/>
            <person name="Peeters S.H."/>
            <person name="Heuer A."/>
            <person name="Rast P."/>
            <person name="Oberbeckmann S."/>
            <person name="Bunk B."/>
            <person name="Jeske O."/>
            <person name="Meyerdierks A."/>
            <person name="Storesund J.E."/>
            <person name="Kallscheuer N."/>
            <person name="Luecker S."/>
            <person name="Lage O.M."/>
            <person name="Pohl T."/>
            <person name="Merkel B.J."/>
            <person name="Hornburger P."/>
            <person name="Mueller R.-W."/>
            <person name="Bruemmer F."/>
            <person name="Labrenz M."/>
            <person name="Spormann A.M."/>
            <person name="Op den Camp H."/>
            <person name="Overmann J."/>
            <person name="Amann R."/>
            <person name="Jetten M.S.M."/>
            <person name="Mascher T."/>
            <person name="Medema M.H."/>
            <person name="Devos D.P."/>
            <person name="Kaster A.-K."/>
            <person name="Ovreas L."/>
            <person name="Rohde M."/>
            <person name="Galperin M.Y."/>
            <person name="Jogler C."/>
        </authorList>
    </citation>
    <scope>NUCLEOTIDE SEQUENCE [LARGE SCALE GENOMIC DNA]</scope>
    <source>
        <strain evidence="2 3">Pla85_3_4</strain>
    </source>
</reference>
<accession>A0A518DL79</accession>
<keyword evidence="3" id="KW-1185">Reference proteome</keyword>
<name>A0A518DL79_9BACT</name>
<feature type="domain" description="DinB-like" evidence="1">
    <location>
        <begin position="11"/>
        <end position="144"/>
    </location>
</feature>
<organism evidence="2 3">
    <name type="scientific">Lignipirellula cremea</name>
    <dbReference type="NCBI Taxonomy" id="2528010"/>
    <lineage>
        <taxon>Bacteria</taxon>
        <taxon>Pseudomonadati</taxon>
        <taxon>Planctomycetota</taxon>
        <taxon>Planctomycetia</taxon>
        <taxon>Pirellulales</taxon>
        <taxon>Pirellulaceae</taxon>
        <taxon>Lignipirellula</taxon>
    </lineage>
</organism>
<dbReference type="AlphaFoldDB" id="A0A518DL79"/>